<keyword evidence="5" id="KW-1185">Reference proteome</keyword>
<dbReference type="EMBL" id="JAPQKO010000006">
    <property type="protein sequence ID" value="KAJ5155554.1"/>
    <property type="molecule type" value="Genomic_DNA"/>
</dbReference>
<feature type="domain" description="Major facilitator superfamily (MFS) profile" evidence="3">
    <location>
        <begin position="1"/>
        <end position="84"/>
    </location>
</feature>
<accession>A0A9W9HV24</accession>
<reference evidence="4" key="2">
    <citation type="journal article" date="2023" name="IMA Fungus">
        <title>Comparative genomic study of the Penicillium genus elucidates a diverse pangenome and 15 lateral gene transfer events.</title>
        <authorList>
            <person name="Petersen C."/>
            <person name="Sorensen T."/>
            <person name="Nielsen M.R."/>
            <person name="Sondergaard T.E."/>
            <person name="Sorensen J.L."/>
            <person name="Fitzpatrick D.A."/>
            <person name="Frisvad J.C."/>
            <person name="Nielsen K.L."/>
        </authorList>
    </citation>
    <scope>NUCLEOTIDE SEQUENCE</scope>
    <source>
        <strain evidence="4">IBT 21917</strain>
    </source>
</reference>
<evidence type="ECO:0000259" key="3">
    <source>
        <dbReference type="PROSITE" id="PS50850"/>
    </source>
</evidence>
<dbReference type="GO" id="GO:0022857">
    <property type="term" value="F:transmembrane transporter activity"/>
    <property type="evidence" value="ECO:0007669"/>
    <property type="project" value="InterPro"/>
</dbReference>
<dbReference type="Proteomes" id="UP001146351">
    <property type="component" value="Unassembled WGS sequence"/>
</dbReference>
<dbReference type="InterPro" id="IPR036259">
    <property type="entry name" value="MFS_trans_sf"/>
</dbReference>
<proteinExistence type="predicted"/>
<dbReference type="Gene3D" id="1.20.1720.10">
    <property type="entry name" value="Multidrug resistance protein D"/>
    <property type="match status" value="1"/>
</dbReference>
<evidence type="ECO:0000313" key="5">
    <source>
        <dbReference type="Proteomes" id="UP001146351"/>
    </source>
</evidence>
<dbReference type="OrthoDB" id="2351791at2759"/>
<dbReference type="InterPro" id="IPR020846">
    <property type="entry name" value="MFS_dom"/>
</dbReference>
<name>A0A9W9HV24_9EURO</name>
<evidence type="ECO:0000313" key="4">
    <source>
        <dbReference type="EMBL" id="KAJ5155554.1"/>
    </source>
</evidence>
<keyword evidence="2" id="KW-0472">Membrane</keyword>
<organism evidence="4 5">
    <name type="scientific">Penicillium capsulatum</name>
    <dbReference type="NCBI Taxonomy" id="69766"/>
    <lineage>
        <taxon>Eukaryota</taxon>
        <taxon>Fungi</taxon>
        <taxon>Dikarya</taxon>
        <taxon>Ascomycota</taxon>
        <taxon>Pezizomycotina</taxon>
        <taxon>Eurotiomycetes</taxon>
        <taxon>Eurotiomycetidae</taxon>
        <taxon>Eurotiales</taxon>
        <taxon>Aspergillaceae</taxon>
        <taxon>Penicillium</taxon>
    </lineage>
</organism>
<sequence length="84" mass="9363">MSRSFLVNSTALRTKRSGPEYIFYRPAVLQLTFSSLSQTFARKQLILLPLSLFPVGSIIAAVAKNFIMPLVGRSIQGAERGRNY</sequence>
<protein>
    <submittedName>
        <fullName evidence="4">Efflux pump</fullName>
    </submittedName>
</protein>
<evidence type="ECO:0000256" key="1">
    <source>
        <dbReference type="ARBA" id="ARBA00004141"/>
    </source>
</evidence>
<dbReference type="AlphaFoldDB" id="A0A9W9HV24"/>
<comment type="subcellular location">
    <subcellularLocation>
        <location evidence="1">Membrane</location>
        <topology evidence="1">Multi-pass membrane protein</topology>
    </subcellularLocation>
</comment>
<dbReference type="GO" id="GO:0016020">
    <property type="term" value="C:membrane"/>
    <property type="evidence" value="ECO:0007669"/>
    <property type="project" value="UniProtKB-SubCell"/>
</dbReference>
<dbReference type="PROSITE" id="PS50850">
    <property type="entry name" value="MFS"/>
    <property type="match status" value="1"/>
</dbReference>
<comment type="caution">
    <text evidence="4">The sequence shown here is derived from an EMBL/GenBank/DDBJ whole genome shotgun (WGS) entry which is preliminary data.</text>
</comment>
<evidence type="ECO:0000256" key="2">
    <source>
        <dbReference type="SAM" id="Phobius"/>
    </source>
</evidence>
<reference evidence="4" key="1">
    <citation type="submission" date="2022-11" db="EMBL/GenBank/DDBJ databases">
        <authorList>
            <person name="Petersen C."/>
        </authorList>
    </citation>
    <scope>NUCLEOTIDE SEQUENCE</scope>
    <source>
        <strain evidence="4">IBT 21917</strain>
    </source>
</reference>
<keyword evidence="2" id="KW-0812">Transmembrane</keyword>
<keyword evidence="2" id="KW-1133">Transmembrane helix</keyword>
<feature type="transmembrane region" description="Helical" evidence="2">
    <location>
        <begin position="21"/>
        <end position="40"/>
    </location>
</feature>
<feature type="transmembrane region" description="Helical" evidence="2">
    <location>
        <begin position="46"/>
        <end position="67"/>
    </location>
</feature>
<gene>
    <name evidence="4" type="ORF">N7492_008357</name>
</gene>
<dbReference type="SUPFAM" id="SSF103473">
    <property type="entry name" value="MFS general substrate transporter"/>
    <property type="match status" value="1"/>
</dbReference>